<dbReference type="Pfam" id="PF01807">
    <property type="entry name" value="Zn_ribbon_DnaG"/>
    <property type="match status" value="1"/>
</dbReference>
<keyword evidence="7 12" id="KW-0863">Zinc-finger</keyword>
<reference evidence="15" key="2">
    <citation type="submission" date="2021-04" db="EMBL/GenBank/DDBJ databases">
        <authorList>
            <person name="Gilroy R."/>
        </authorList>
    </citation>
    <scope>NUCLEOTIDE SEQUENCE</scope>
    <source>
        <strain evidence="15">USASDec5-558</strain>
    </source>
</reference>
<keyword evidence="10 12" id="KW-0238">DNA-binding</keyword>
<keyword evidence="9" id="KW-0460">Magnesium</keyword>
<evidence type="ECO:0000313" key="16">
    <source>
        <dbReference type="Proteomes" id="UP000886829"/>
    </source>
</evidence>
<feature type="compositionally biased region" description="Low complexity" evidence="13">
    <location>
        <begin position="1284"/>
        <end position="1300"/>
    </location>
</feature>
<dbReference type="InterPro" id="IPR006295">
    <property type="entry name" value="DNA_primase_DnaG"/>
</dbReference>
<keyword evidence="8 12" id="KW-0862">Zinc</keyword>
<evidence type="ECO:0000256" key="11">
    <source>
        <dbReference type="ARBA" id="ARBA00023163"/>
    </source>
</evidence>
<feature type="region of interest" description="Disordered" evidence="13">
    <location>
        <begin position="830"/>
        <end position="864"/>
    </location>
</feature>
<dbReference type="GO" id="GO:0000428">
    <property type="term" value="C:DNA-directed RNA polymerase complex"/>
    <property type="evidence" value="ECO:0007669"/>
    <property type="project" value="UniProtKB-KW"/>
</dbReference>
<dbReference type="Gene3D" id="3.90.580.10">
    <property type="entry name" value="Zinc finger, CHC2-type domain"/>
    <property type="match status" value="1"/>
</dbReference>
<feature type="region of interest" description="Disordered" evidence="13">
    <location>
        <begin position="1608"/>
        <end position="1632"/>
    </location>
</feature>
<feature type="compositionally biased region" description="Polar residues" evidence="13">
    <location>
        <begin position="504"/>
        <end position="513"/>
    </location>
</feature>
<name>A0A9D1WF04_9GAMM</name>
<dbReference type="Gene3D" id="3.40.1360.10">
    <property type="match status" value="1"/>
</dbReference>
<feature type="compositionally biased region" description="Low complexity" evidence="13">
    <location>
        <begin position="1877"/>
        <end position="1901"/>
    </location>
</feature>
<dbReference type="InterPro" id="IPR030846">
    <property type="entry name" value="DnaG_bac"/>
</dbReference>
<feature type="region of interest" description="Disordered" evidence="13">
    <location>
        <begin position="1478"/>
        <end position="1497"/>
    </location>
</feature>
<dbReference type="FunFam" id="3.90.580.10:FF:000001">
    <property type="entry name" value="DNA primase"/>
    <property type="match status" value="1"/>
</dbReference>
<feature type="compositionally biased region" description="Polar residues" evidence="13">
    <location>
        <begin position="954"/>
        <end position="963"/>
    </location>
</feature>
<reference evidence="15" key="1">
    <citation type="journal article" date="2021" name="PeerJ">
        <title>Extensive microbial diversity within the chicken gut microbiome revealed by metagenomics and culture.</title>
        <authorList>
            <person name="Gilroy R."/>
            <person name="Ravi A."/>
            <person name="Getino M."/>
            <person name="Pursley I."/>
            <person name="Horton D.L."/>
            <person name="Alikhan N.F."/>
            <person name="Baker D."/>
            <person name="Gharbi K."/>
            <person name="Hall N."/>
            <person name="Watson M."/>
            <person name="Adriaenssens E.M."/>
            <person name="Foster-Nyarko E."/>
            <person name="Jarju S."/>
            <person name="Secka A."/>
            <person name="Antonio M."/>
            <person name="Oren A."/>
            <person name="Chaudhuri R.R."/>
            <person name="La Ragione R."/>
            <person name="Hildebrand F."/>
            <person name="Pallen M.J."/>
        </authorList>
    </citation>
    <scope>NUCLEOTIDE SEQUENCE</scope>
    <source>
        <strain evidence="15">USASDec5-558</strain>
    </source>
</reference>
<dbReference type="GO" id="GO:1990077">
    <property type="term" value="C:primosome complex"/>
    <property type="evidence" value="ECO:0007669"/>
    <property type="project" value="UniProtKB-KW"/>
</dbReference>
<keyword evidence="4 12" id="KW-0548">Nucleotidyltransferase</keyword>
<dbReference type="InterPro" id="IPR006171">
    <property type="entry name" value="TOPRIM_dom"/>
</dbReference>
<feature type="region of interest" description="Disordered" evidence="13">
    <location>
        <begin position="1830"/>
        <end position="2059"/>
    </location>
</feature>
<evidence type="ECO:0000256" key="2">
    <source>
        <dbReference type="ARBA" id="ARBA00022515"/>
    </source>
</evidence>
<dbReference type="EMBL" id="DXEV01000193">
    <property type="protein sequence ID" value="HIX57739.1"/>
    <property type="molecule type" value="Genomic_DNA"/>
</dbReference>
<dbReference type="SUPFAM" id="SSF56731">
    <property type="entry name" value="DNA primase core"/>
    <property type="match status" value="1"/>
</dbReference>
<keyword evidence="5 12" id="KW-0235">DNA replication</keyword>
<evidence type="ECO:0000256" key="13">
    <source>
        <dbReference type="SAM" id="MobiDB-lite"/>
    </source>
</evidence>
<dbReference type="Proteomes" id="UP000886829">
    <property type="component" value="Unassembled WGS sequence"/>
</dbReference>
<feature type="compositionally biased region" description="Basic and acidic residues" evidence="13">
    <location>
        <begin position="444"/>
        <end position="459"/>
    </location>
</feature>
<feature type="compositionally biased region" description="Low complexity" evidence="13">
    <location>
        <begin position="488"/>
        <end position="500"/>
    </location>
</feature>
<keyword evidence="3 12" id="KW-0808">Transferase</keyword>
<feature type="region of interest" description="Disordered" evidence="13">
    <location>
        <begin position="922"/>
        <end position="967"/>
    </location>
</feature>
<feature type="compositionally biased region" description="Low complexity" evidence="13">
    <location>
        <begin position="850"/>
        <end position="863"/>
    </location>
</feature>
<feature type="compositionally biased region" description="Basic and acidic residues" evidence="13">
    <location>
        <begin position="1840"/>
        <end position="1851"/>
    </location>
</feature>
<feature type="compositionally biased region" description="Low complexity" evidence="13">
    <location>
        <begin position="514"/>
        <end position="526"/>
    </location>
</feature>
<sequence>MARIAHDFIKNKLMPRLDIVRVIQRFCNLKQSGRNYSCKCPFHQEKTPSFIVSPSRQRFKCFGCGAHGSAIDFVMEYKKCTFVEAIEDLAHFAGIDVEYESNEASLAYERFMERNKASYELLERATLFFMEQLKANPQVMDYCLKNRQMSEEMILKARLGYAPNDYSYVKSKLCQSQEEFERYVELGLISVKTNDNGMSRDFSFFRDRLMIPLFDLKGRVIAFGARRLTENEEVPKYINSTESPIFKKKRELFGLYECLQASHNRPEEIVVVEGYMDALLLRQAGYTNAVAALGTALTFDHVNTLYRYTKKVVLCFDGDRAGGEATWKALQVSLPALDPNRNMGVAILPPKVDPDAFVREKGLLAFENLVGKPINYDEAIFSYLAHRYDIADPAQQVGFLKEALSIVHAMPYSVMQAVSLRLLQKVLGNNFTLDTLREIMDQTEPNRDFLPKEDNKYGKAYEPANRYGSQKRAGEVNAKRFDHDEYPRSQQQFPRQFQGGMASPNRNFGQGSYPSSAPASASANAPANAPAAAPVYRGAPAQERMPQLPEQYEMQSPYGQQGQYGQAGQAGQTGQAFGMPQQPNDALEPPMDYAQEAPDYAMQPAQGFSPQRSATNGGRNYNQGYQRQQGAQRSQFQPMGNFVPDPAGQIGPAGPAGQMPWGNMPFMPQAFGFGNGYNMSPEQMQQMQFQQMQQFLQMQQMQQMQWFMQMQMQLQNSTSRALPRANSPYVNGYGQQSYQPRQYGGNYYNGRYNGNNGGYNRQQRPYQQQPFYGGFNQNRVYTADPSEDFLPTGAPSWAYSGNDEFGSTRISPDAESYFAVGQNPLLPASAQTVEEPAAEQSAGQSVGRDLLSSGTTMSASSLSVGADETSVEAGARVGALPPLVQKPATGEISVDELKERAYQERIQRQMESPAGDYMQLGPDGSPTARAAAHNESDENAGEYYAGGYGPGFSPSKQQPAQSESKTKSEVLDTMGVVGGVYAGQSQLVAKDSSAPLTQEELSRYQTVVGRMFSVRELSGVEYKLIAFILQHPNIVSFYYDRLHLDDFLYFARELRMREFPCIERLLRLICADRNTTCGSIIEEYRGSMFEPLFNYLGDQQVCISHELGGEMPMPGKAEIFVKMIMEAMQKPLKVMSELRHFSKGDKVNLQLSSALKGLATRTFANSSNSNSSSVKQAFNAEVKVVANGSLMSVEEAAAAKAAAAAAAAADAATAPATADAAAPAADSATEAADTAAADSAAAADTVTPAPAPAAPTATEATATTVNADAVTTAEPIAASVTDQPEAPVSGGSSSAAVTAPAPAPAPVPEVAPVTPAVSAKPVVAVEPRAETATTVESAAPAPDPAPVAVPEITPVSPEVSPEPVGVTATTATTATTNSLETTAKDAEPVAASEEVTAEAIPATVTTATEVSTTAEMHSESDETNAVSVDSEARGAEAVPAEVATAATDTLAAEGTTTTITEAKPVEAVDTVESHTAIGADAEADSGAKVEAEKDESLGTDAKDTIAAAEATEDEQVSAAKADVVAVAATAAVTSTATTSTTTEEHSESVESHEAVAEVAEDSASAAKAEGVVNVAIEATATTEATATEATATATEDALTSSADELVSAEGNTTNTAEASTATVTTITTEEQSEAVEGAETAKSSVEPVEANVATANTANAADTDVPEQVVGSSESGVIPTQDESAKDNDEPSHGDAVIAPEPTMNPLGTLAVISLASSKPVDGDFADAVFDADIDLDLGSINPLEAKDPKAEAEQALGLGKAEVEAEAGTESELSAEPALEDKTIAAEADADAKAETIESKNSEPATEVTKEVSATVAATAETVEVEVTAVAEATTEPALEDKALAAKADTDAEVETTETKVSESATEAEPTENTEEVSATATAETVEVEVAGVAEATAEPTLEDKTLAAEADTDAKAETTEAKDSESATEAEPTENTEKVSATTETVEVEVAGVAEATAEPALEDKALESDAKADADSKTKSKSKAEQQESEPVEGSLMAAFGDDFDAILAPEHHEDKPHKKPKSKSKKSASAKKAAKAQESSDELGSQGSLGEGQLL</sequence>
<keyword evidence="6 12" id="KW-0479">Metal-binding</keyword>
<dbReference type="InterPro" id="IPR002694">
    <property type="entry name" value="Znf_CHC2"/>
</dbReference>
<dbReference type="InterPro" id="IPR034151">
    <property type="entry name" value="TOPRIM_DnaG_bac"/>
</dbReference>
<comment type="subunit">
    <text evidence="12">Monomer. Interacts with DnaB.</text>
</comment>
<feature type="compositionally biased region" description="Low complexity" evidence="13">
    <location>
        <begin position="2046"/>
        <end position="2059"/>
    </location>
</feature>
<evidence type="ECO:0000256" key="8">
    <source>
        <dbReference type="ARBA" id="ARBA00022833"/>
    </source>
</evidence>
<dbReference type="PROSITE" id="PS50880">
    <property type="entry name" value="TOPRIM"/>
    <property type="match status" value="1"/>
</dbReference>
<dbReference type="PANTHER" id="PTHR30313">
    <property type="entry name" value="DNA PRIMASE"/>
    <property type="match status" value="1"/>
</dbReference>
<dbReference type="PANTHER" id="PTHR30313:SF2">
    <property type="entry name" value="DNA PRIMASE"/>
    <property type="match status" value="1"/>
</dbReference>
<dbReference type="EC" id="2.7.7.101" evidence="12"/>
<keyword evidence="1 12" id="KW-0240">DNA-directed RNA polymerase</keyword>
<evidence type="ECO:0000256" key="3">
    <source>
        <dbReference type="ARBA" id="ARBA00022679"/>
    </source>
</evidence>
<keyword evidence="2 12" id="KW-0639">Primosome</keyword>
<dbReference type="Gene3D" id="3.90.980.10">
    <property type="entry name" value="DNA primase, catalytic core, N-terminal domain"/>
    <property type="match status" value="1"/>
</dbReference>
<feature type="compositionally biased region" description="Basic and acidic residues" evidence="13">
    <location>
        <begin position="1903"/>
        <end position="1927"/>
    </location>
</feature>
<feature type="region of interest" description="Disordered" evidence="13">
    <location>
        <begin position="1229"/>
        <end position="1262"/>
    </location>
</feature>
<feature type="compositionally biased region" description="Low complexity" evidence="13">
    <location>
        <begin position="1940"/>
        <end position="1961"/>
    </location>
</feature>
<dbReference type="GO" id="GO:0003899">
    <property type="term" value="F:DNA-directed RNA polymerase activity"/>
    <property type="evidence" value="ECO:0007669"/>
    <property type="project" value="UniProtKB-UniRule"/>
</dbReference>
<dbReference type="InterPro" id="IPR037068">
    <property type="entry name" value="DNA_primase_core_N_sf"/>
</dbReference>
<feature type="compositionally biased region" description="Basic residues" evidence="13">
    <location>
        <begin position="2021"/>
        <end position="2038"/>
    </location>
</feature>
<feature type="compositionally biased region" description="Basic and acidic residues" evidence="13">
    <location>
        <begin position="1780"/>
        <end position="1802"/>
    </location>
</feature>
<feature type="compositionally biased region" description="Low complexity" evidence="13">
    <location>
        <begin position="1608"/>
        <end position="1629"/>
    </location>
</feature>
<dbReference type="HAMAP" id="MF_00974">
    <property type="entry name" value="DNA_primase_DnaG"/>
    <property type="match status" value="1"/>
</dbReference>
<dbReference type="InterPro" id="IPR036977">
    <property type="entry name" value="DNA_primase_Znf_CHC2"/>
</dbReference>
<dbReference type="GO" id="GO:0006269">
    <property type="term" value="P:DNA replication, synthesis of primer"/>
    <property type="evidence" value="ECO:0007669"/>
    <property type="project" value="UniProtKB-UniRule"/>
</dbReference>
<feature type="zinc finger region" description="CHC2-type" evidence="12">
    <location>
        <begin position="40"/>
        <end position="64"/>
    </location>
</feature>
<feature type="compositionally biased region" description="Basic and acidic residues" evidence="13">
    <location>
        <begin position="472"/>
        <end position="487"/>
    </location>
</feature>
<dbReference type="Pfam" id="PF08275">
    <property type="entry name" value="DNAG_N"/>
    <property type="match status" value="1"/>
</dbReference>
<evidence type="ECO:0000256" key="6">
    <source>
        <dbReference type="ARBA" id="ARBA00022723"/>
    </source>
</evidence>
<dbReference type="Pfam" id="PF13662">
    <property type="entry name" value="Toprim_4"/>
    <property type="match status" value="1"/>
</dbReference>
<evidence type="ECO:0000256" key="9">
    <source>
        <dbReference type="ARBA" id="ARBA00022842"/>
    </source>
</evidence>
<feature type="compositionally biased region" description="Basic and acidic residues" evidence="13">
    <location>
        <begin position="1683"/>
        <end position="1693"/>
    </location>
</feature>
<comment type="caution">
    <text evidence="15">The sequence shown here is derived from an EMBL/GenBank/DDBJ whole genome shotgun (WGS) entry which is preliminary data.</text>
</comment>
<evidence type="ECO:0000256" key="7">
    <source>
        <dbReference type="ARBA" id="ARBA00022771"/>
    </source>
</evidence>
<dbReference type="InterPro" id="IPR050219">
    <property type="entry name" value="DnaG_primase"/>
</dbReference>
<evidence type="ECO:0000256" key="5">
    <source>
        <dbReference type="ARBA" id="ARBA00022705"/>
    </source>
</evidence>
<feature type="compositionally biased region" description="Basic and acidic residues" evidence="13">
    <location>
        <begin position="1485"/>
        <end position="1497"/>
    </location>
</feature>
<dbReference type="NCBIfam" id="TIGR01391">
    <property type="entry name" value="dnaG"/>
    <property type="match status" value="1"/>
</dbReference>
<dbReference type="GO" id="GO:0003677">
    <property type="term" value="F:DNA binding"/>
    <property type="evidence" value="ECO:0007669"/>
    <property type="project" value="UniProtKB-KW"/>
</dbReference>
<organism evidence="15 16">
    <name type="scientific">Candidatus Anaerobiospirillum pullistercoris</name>
    <dbReference type="NCBI Taxonomy" id="2838452"/>
    <lineage>
        <taxon>Bacteria</taxon>
        <taxon>Pseudomonadati</taxon>
        <taxon>Pseudomonadota</taxon>
        <taxon>Gammaproteobacteria</taxon>
        <taxon>Aeromonadales</taxon>
        <taxon>Succinivibrionaceae</taxon>
        <taxon>Anaerobiospirillum</taxon>
    </lineage>
</organism>
<feature type="compositionally biased region" description="Basic and acidic residues" evidence="13">
    <location>
        <begin position="1964"/>
        <end position="1989"/>
    </location>
</feature>
<dbReference type="SMART" id="SM00400">
    <property type="entry name" value="ZnF_CHCC"/>
    <property type="match status" value="1"/>
</dbReference>
<evidence type="ECO:0000313" key="15">
    <source>
        <dbReference type="EMBL" id="HIX57739.1"/>
    </source>
</evidence>
<feature type="region of interest" description="Disordered" evidence="13">
    <location>
        <begin position="1672"/>
        <end position="1693"/>
    </location>
</feature>
<proteinExistence type="inferred from homology"/>
<feature type="domain" description="Toprim" evidence="14">
    <location>
        <begin position="267"/>
        <end position="349"/>
    </location>
</feature>
<feature type="region of interest" description="Disordered" evidence="13">
    <location>
        <begin position="1767"/>
        <end position="1814"/>
    </location>
</feature>
<feature type="region of interest" description="Disordered" evidence="13">
    <location>
        <begin position="553"/>
        <end position="589"/>
    </location>
</feature>
<comment type="similarity">
    <text evidence="12">Belongs to the DnaG primase family.</text>
</comment>
<evidence type="ECO:0000256" key="10">
    <source>
        <dbReference type="ARBA" id="ARBA00023125"/>
    </source>
</evidence>
<comment type="catalytic activity">
    <reaction evidence="12">
        <text>ssDNA + n NTP = ssDNA/pppN(pN)n-1 hybrid + (n-1) diphosphate.</text>
        <dbReference type="EC" id="2.7.7.101"/>
    </reaction>
</comment>
<dbReference type="SMART" id="SM00493">
    <property type="entry name" value="TOPRIM"/>
    <property type="match status" value="1"/>
</dbReference>
<gene>
    <name evidence="12 15" type="primary">dnaG</name>
    <name evidence="15" type="ORF">H9850_09775</name>
</gene>
<dbReference type="SUPFAM" id="SSF57783">
    <property type="entry name" value="Zinc beta-ribbon"/>
    <property type="match status" value="1"/>
</dbReference>
<comment type="cofactor">
    <cofactor evidence="12">
        <name>Zn(2+)</name>
        <dbReference type="ChEBI" id="CHEBI:29105"/>
    </cofactor>
    <text evidence="12">Binds 1 zinc ion per monomer.</text>
</comment>
<dbReference type="CDD" id="cd03364">
    <property type="entry name" value="TOPRIM_DnaG_primases"/>
    <property type="match status" value="1"/>
</dbReference>
<protein>
    <recommendedName>
        <fullName evidence="12">DNA primase</fullName>
        <ecNumber evidence="12">2.7.7.101</ecNumber>
    </recommendedName>
</protein>
<evidence type="ECO:0000259" key="14">
    <source>
        <dbReference type="PROSITE" id="PS50880"/>
    </source>
</evidence>
<feature type="region of interest" description="Disordered" evidence="13">
    <location>
        <begin position="444"/>
        <end position="526"/>
    </location>
</feature>
<evidence type="ECO:0000256" key="4">
    <source>
        <dbReference type="ARBA" id="ARBA00022695"/>
    </source>
</evidence>
<evidence type="ECO:0000256" key="1">
    <source>
        <dbReference type="ARBA" id="ARBA00022478"/>
    </source>
</evidence>
<feature type="compositionally biased region" description="Low complexity" evidence="13">
    <location>
        <begin position="559"/>
        <end position="578"/>
    </location>
</feature>
<dbReference type="GO" id="GO:0008270">
    <property type="term" value="F:zinc ion binding"/>
    <property type="evidence" value="ECO:0007669"/>
    <property type="project" value="UniProtKB-UniRule"/>
</dbReference>
<dbReference type="InterPro" id="IPR013264">
    <property type="entry name" value="DNAG_N"/>
</dbReference>
<comment type="domain">
    <text evidence="12">Contains an N-terminal zinc-binding domain, a central core domain that contains the primase activity, and a C-terminal DnaB-binding domain.</text>
</comment>
<evidence type="ECO:0000256" key="12">
    <source>
        <dbReference type="HAMAP-Rule" id="MF_00974"/>
    </source>
</evidence>
<keyword evidence="11 12" id="KW-0804">Transcription</keyword>
<comment type="function">
    <text evidence="12">RNA polymerase that catalyzes the synthesis of short RNA molecules used as primers for DNA polymerase during DNA replication.</text>
</comment>
<feature type="region of interest" description="Disordered" evidence="13">
    <location>
        <begin position="1278"/>
        <end position="1305"/>
    </location>
</feature>
<dbReference type="GO" id="GO:0005737">
    <property type="term" value="C:cytoplasm"/>
    <property type="evidence" value="ECO:0007669"/>
    <property type="project" value="TreeGrafter"/>
</dbReference>
<dbReference type="FunFam" id="3.40.1360.10:FF:000002">
    <property type="entry name" value="DNA primase"/>
    <property type="match status" value="1"/>
</dbReference>
<accession>A0A9D1WF04</accession>